<dbReference type="AlphaFoldDB" id="A0AAD1Y1I6"/>
<proteinExistence type="predicted"/>
<dbReference type="EMBL" id="CAMPGE010025102">
    <property type="protein sequence ID" value="CAI2382889.1"/>
    <property type="molecule type" value="Genomic_DNA"/>
</dbReference>
<keyword evidence="1" id="KW-1133">Transmembrane helix</keyword>
<dbReference type="Proteomes" id="UP001295684">
    <property type="component" value="Unassembled WGS sequence"/>
</dbReference>
<comment type="caution">
    <text evidence="2">The sequence shown here is derived from an EMBL/GenBank/DDBJ whole genome shotgun (WGS) entry which is preliminary data.</text>
</comment>
<feature type="transmembrane region" description="Helical" evidence="1">
    <location>
        <begin position="6"/>
        <end position="27"/>
    </location>
</feature>
<accession>A0AAD1Y1I6</accession>
<organism evidence="2 3">
    <name type="scientific">Euplotes crassus</name>
    <dbReference type="NCBI Taxonomy" id="5936"/>
    <lineage>
        <taxon>Eukaryota</taxon>
        <taxon>Sar</taxon>
        <taxon>Alveolata</taxon>
        <taxon>Ciliophora</taxon>
        <taxon>Intramacronucleata</taxon>
        <taxon>Spirotrichea</taxon>
        <taxon>Hypotrichia</taxon>
        <taxon>Euplotida</taxon>
        <taxon>Euplotidae</taxon>
        <taxon>Moneuplotes</taxon>
    </lineage>
</organism>
<keyword evidence="1" id="KW-0472">Membrane</keyword>
<reference evidence="2" key="1">
    <citation type="submission" date="2023-07" db="EMBL/GenBank/DDBJ databases">
        <authorList>
            <consortium name="AG Swart"/>
            <person name="Singh M."/>
            <person name="Singh A."/>
            <person name="Seah K."/>
            <person name="Emmerich C."/>
        </authorList>
    </citation>
    <scope>NUCLEOTIDE SEQUENCE</scope>
    <source>
        <strain evidence="2">DP1</strain>
    </source>
</reference>
<keyword evidence="1" id="KW-0812">Transmembrane</keyword>
<protein>
    <submittedName>
        <fullName evidence="2">Uncharacterized protein</fullName>
    </submittedName>
</protein>
<evidence type="ECO:0000256" key="1">
    <source>
        <dbReference type="SAM" id="Phobius"/>
    </source>
</evidence>
<evidence type="ECO:0000313" key="2">
    <source>
        <dbReference type="EMBL" id="CAI2382889.1"/>
    </source>
</evidence>
<keyword evidence="3" id="KW-1185">Reference proteome</keyword>
<gene>
    <name evidence="2" type="ORF">ECRASSUSDP1_LOCUS24377</name>
</gene>
<sequence>MALAELIPIITLFFLLLFFEPFLIIHIDYEQLEHMSHLILIISCAVPGWIEGDKISSFRHSVIKVLQQHFILGQDKLQVNLVLRLILKSSHNCIDNRVSSSRKVLRILNFSALGSPVSLDISSLILSEAALISSCSFCCLSSISLSSSSVHSIISSKLIPSIKASAAASAAFPGSSIG</sequence>
<evidence type="ECO:0000313" key="3">
    <source>
        <dbReference type="Proteomes" id="UP001295684"/>
    </source>
</evidence>
<name>A0AAD1Y1I6_EUPCR</name>